<dbReference type="GeneID" id="30198712"/>
<dbReference type="SMART" id="SM01205">
    <property type="entry name" value="FKS1_dom1"/>
    <property type="match status" value="1"/>
</dbReference>
<comment type="similarity">
    <text evidence="2">Belongs to the glycosyltransferase 48 family.</text>
</comment>
<feature type="transmembrane region" description="Helical" evidence="12">
    <location>
        <begin position="1441"/>
        <end position="1464"/>
    </location>
</feature>
<dbReference type="Pfam" id="PF23605">
    <property type="entry name" value="FKS1_dom2"/>
    <property type="match status" value="1"/>
</dbReference>
<dbReference type="GO" id="GO:0051278">
    <property type="term" value="P:fungal-type cell wall polysaccharide biosynthetic process"/>
    <property type="evidence" value="ECO:0007669"/>
    <property type="project" value="TreeGrafter"/>
</dbReference>
<gene>
    <name evidence="14" type="ORF">WICANDRAFT_28249</name>
</gene>
<evidence type="ECO:0000313" key="15">
    <source>
        <dbReference type="Proteomes" id="UP000094112"/>
    </source>
</evidence>
<keyword evidence="5 14" id="KW-0808">Transferase</keyword>
<evidence type="ECO:0000313" key="14">
    <source>
        <dbReference type="EMBL" id="ODQ60998.1"/>
    </source>
</evidence>
<reference evidence="14 15" key="1">
    <citation type="journal article" date="2016" name="Proc. Natl. Acad. Sci. U.S.A.">
        <title>Comparative genomics of biotechnologically important yeasts.</title>
        <authorList>
            <person name="Riley R."/>
            <person name="Haridas S."/>
            <person name="Wolfe K.H."/>
            <person name="Lopes M.R."/>
            <person name="Hittinger C.T."/>
            <person name="Goeker M."/>
            <person name="Salamov A.A."/>
            <person name="Wisecaver J.H."/>
            <person name="Long T.M."/>
            <person name="Calvey C.H."/>
            <person name="Aerts A.L."/>
            <person name="Barry K.W."/>
            <person name="Choi C."/>
            <person name="Clum A."/>
            <person name="Coughlan A.Y."/>
            <person name="Deshpande S."/>
            <person name="Douglass A.P."/>
            <person name="Hanson S.J."/>
            <person name="Klenk H.-P."/>
            <person name="LaButti K.M."/>
            <person name="Lapidus A."/>
            <person name="Lindquist E.A."/>
            <person name="Lipzen A.M."/>
            <person name="Meier-Kolthoff J.P."/>
            <person name="Ohm R.A."/>
            <person name="Otillar R.P."/>
            <person name="Pangilinan J.L."/>
            <person name="Peng Y."/>
            <person name="Rokas A."/>
            <person name="Rosa C.A."/>
            <person name="Scheuner C."/>
            <person name="Sibirny A.A."/>
            <person name="Slot J.C."/>
            <person name="Stielow J.B."/>
            <person name="Sun H."/>
            <person name="Kurtzman C.P."/>
            <person name="Blackwell M."/>
            <person name="Grigoriev I.V."/>
            <person name="Jeffries T.W."/>
        </authorList>
    </citation>
    <scope>NUCLEOTIDE SEQUENCE [LARGE SCALE GENOMIC DNA]</scope>
    <source>
        <strain evidence="15">ATCC 58044 / CBS 1984 / NCYC 433 / NRRL Y-366-8</strain>
    </source>
</reference>
<protein>
    <recommendedName>
        <fullName evidence="3">1,3-beta-glucan synthase</fullName>
        <ecNumber evidence="3">2.4.1.34</ecNumber>
    </recommendedName>
    <alternativeName>
        <fullName evidence="9">1,3-beta-D-glucan-UDP glucosyltransferase</fullName>
    </alternativeName>
</protein>
<evidence type="ECO:0000256" key="6">
    <source>
        <dbReference type="ARBA" id="ARBA00022692"/>
    </source>
</evidence>
<dbReference type="EMBL" id="KV454209">
    <property type="protein sequence ID" value="ODQ60998.1"/>
    <property type="molecule type" value="Genomic_DNA"/>
</dbReference>
<dbReference type="GO" id="GO:0006075">
    <property type="term" value="P:(1-&gt;3)-beta-D-glucan biosynthetic process"/>
    <property type="evidence" value="ECO:0007669"/>
    <property type="project" value="InterPro"/>
</dbReference>
<evidence type="ECO:0000256" key="3">
    <source>
        <dbReference type="ARBA" id="ARBA00012589"/>
    </source>
</evidence>
<feature type="transmembrane region" description="Helical" evidence="12">
    <location>
        <begin position="481"/>
        <end position="504"/>
    </location>
</feature>
<dbReference type="STRING" id="683960.A0A1E3P6M0"/>
<dbReference type="InterPro" id="IPR003440">
    <property type="entry name" value="Glyco_trans_48_dom"/>
</dbReference>
<proteinExistence type="inferred from homology"/>
<dbReference type="GO" id="GO:0003843">
    <property type="term" value="F:1,3-beta-D-glucan synthase activity"/>
    <property type="evidence" value="ECO:0007669"/>
    <property type="project" value="UniProtKB-EC"/>
</dbReference>
<comment type="catalytic activity">
    <reaction evidence="10">
        <text>[(1-&gt;3)-beta-D-glucosyl](n) + UDP-alpha-D-glucose = [(1-&gt;3)-beta-D-glucosyl](n+1) + UDP + H(+)</text>
        <dbReference type="Rhea" id="RHEA:21476"/>
        <dbReference type="Rhea" id="RHEA-COMP:11146"/>
        <dbReference type="Rhea" id="RHEA-COMP:14303"/>
        <dbReference type="ChEBI" id="CHEBI:15378"/>
        <dbReference type="ChEBI" id="CHEBI:37671"/>
        <dbReference type="ChEBI" id="CHEBI:58223"/>
        <dbReference type="ChEBI" id="CHEBI:58885"/>
        <dbReference type="EC" id="2.4.1.34"/>
    </reaction>
</comment>
<evidence type="ECO:0000256" key="9">
    <source>
        <dbReference type="ARBA" id="ARBA00031935"/>
    </source>
</evidence>
<dbReference type="InterPro" id="IPR026899">
    <property type="entry name" value="FKS1-like_dom1"/>
</dbReference>
<dbReference type="Pfam" id="PF02364">
    <property type="entry name" value="Glucan_synthase"/>
    <property type="match status" value="1"/>
</dbReference>
<dbReference type="GO" id="GO:0000148">
    <property type="term" value="C:1,3-beta-D-glucan synthase complex"/>
    <property type="evidence" value="ECO:0007669"/>
    <property type="project" value="InterPro"/>
</dbReference>
<dbReference type="Pfam" id="PF14288">
    <property type="entry name" value="FKS1_dom1"/>
    <property type="match status" value="1"/>
</dbReference>
<dbReference type="GO" id="GO:0005886">
    <property type="term" value="C:plasma membrane"/>
    <property type="evidence" value="ECO:0007669"/>
    <property type="project" value="TreeGrafter"/>
</dbReference>
<feature type="transmembrane region" description="Helical" evidence="12">
    <location>
        <begin position="1548"/>
        <end position="1577"/>
    </location>
</feature>
<feature type="transmembrane region" description="Helical" evidence="12">
    <location>
        <begin position="249"/>
        <end position="270"/>
    </location>
</feature>
<dbReference type="PANTHER" id="PTHR12741">
    <property type="entry name" value="LYST-INTERACTING PROTEIN LIP5 DOPAMINE RESPONSIVE PROTEIN DRG-1"/>
    <property type="match status" value="1"/>
</dbReference>
<evidence type="ECO:0000256" key="5">
    <source>
        <dbReference type="ARBA" id="ARBA00022679"/>
    </source>
</evidence>
<evidence type="ECO:0000256" key="1">
    <source>
        <dbReference type="ARBA" id="ARBA00004141"/>
    </source>
</evidence>
<dbReference type="Proteomes" id="UP000094112">
    <property type="component" value="Unassembled WGS sequence"/>
</dbReference>
<dbReference type="RefSeq" id="XP_019040205.1">
    <property type="nucleotide sequence ID" value="XM_019181466.1"/>
</dbReference>
<dbReference type="PANTHER" id="PTHR12741:SF97">
    <property type="entry name" value="1,3-BETA-GLUCAN SYNTHASE"/>
    <property type="match status" value="1"/>
</dbReference>
<keyword evidence="15" id="KW-1185">Reference proteome</keyword>
<keyword evidence="4" id="KW-0328">Glycosyltransferase</keyword>
<evidence type="ECO:0000256" key="7">
    <source>
        <dbReference type="ARBA" id="ARBA00022989"/>
    </source>
</evidence>
<feature type="transmembrane region" description="Helical" evidence="12">
    <location>
        <begin position="297"/>
        <end position="321"/>
    </location>
</feature>
<keyword evidence="6 12" id="KW-0812">Transmembrane</keyword>
<evidence type="ECO:0000256" key="12">
    <source>
        <dbReference type="SAM" id="Phobius"/>
    </source>
</evidence>
<sequence>MFDYLLRLLDSRASRMEPNQALRSLHADYIGGLNSNFKKWYFSAQLDIDDTVGFINVKKNGKVKSSYRKDNDLEGEEPVVLTLNDSEKRWSENMNSLSAHDSIIQISIYLLCWGEANNIRFMPECLCFIFKCCNDYYYGLEKIKKDYPDLEKPTNFLDHVVTPLYEYYRDQSYEMIGGRYVNRDRDHASTIGYDDINQFFWYRKGLERIQIQKSKRMLVSYPPHERYLYLNSIKWSKCFYKTYKEKRTWGHVILNFNRVWIIHIATFWLYTSLNSPTLYTKNYQQHLNNKPTNQATLSIMALNGSISTFINIIATILEFFFIPRKWPGSQPLVSRLLILILIFIIVTAPSIYIFAFIPLKIQTTLGLGLAITQFIVSIFVSLYFAIVPIGSIFGGSLKRRKSRDYLPNLNFTNSIHKLNGKASLSSYGLWFTVFTAKFLESYFFLTLSLKDPVRELSVLQMHKCVGEVYIGSLLCRFQPKILLSLMYLTDLVLFFLDTYLWYIICNTFHSVCRSLYIGVSIWTPWRNIFSRLPKRIYSKIIAAAPESNLKSKILVSQIWNSIIISMYREHLLSLEHVQRLIYQQVLQTGSDGHEVTILKEPGFFVSQEDQIMKSSLFEAQSEAQRRITFFAQSLSTPMPDPPPVGAMPSFTVLVPHYSEKITLTLREIIREDEGYSNVTLLEYLKQLHPLEWSCFVQDTKMLADEVNNESSTNDESGMFSAKDKIDNLPFYCVGFKTATPEYILRTRIWASLRSQTLYRTISGFMNYSRAIKLLFDVENPNLEDFDNDEQKKLEAASIMALRKYRMVVSMQRMNEFNQDEQENKELLLRAYPELQICYLEEELNPETNVVTYYSSLIDGSCEIMENGQRKPKYRIRLSGNPILGDGKSDNQNHSLIFCRGEYIQLIDANQDNYLEECLKIRSVLAEFEEGEDEQVDPYPQPEESKEHKASNPVAIIGTREYIFSENIGILGDVAAGKEQTFGTLFARTLARIGGKLHYGHPDFLNIIFMSTRGGVSKAQKGLHLNEDIYAGIQAILRGGRIKHSEYIQCGKGRDLGFGSILNFNTKIGAGMGEQMLSREYYYFGTQLPLHRFLSFYYAHPGFHLNNVFIILSIRLFLIVSVNLAALVHESVICDYNPHIPITDPRKPTGCANLIPLIRWLERSILSIFIVFSVSFVPLFVQELTERGLWRAFTRLSKHFLSFSPLFEVFVSKIYAQSLVSDLAVGGARYIATGRGFATVRVPFSILYSRFSSESFYFAATGTLLLVYISVAMWDIALLYFWVTILALLISPFLYNPNQFSWNEFFVDYKNYLAWLSSGNTKWSGDSWIAHVRAIRIQVTGSKKKKLGKPGDKLASDFKRPSLLNIMFSQILTHLFLTVSVLVAYLFVNSQNDVRSAVPTNTLLRILVFAFGPIVLNMVILLVLFVISAVIGPFLSICLPSFPSLISGIAHTFAVMNHIVFFELLWFAQNWDFKNTVLGMCVCILIQGLFFKLIISIFLTREFKHDRSNRAWWSGKWATASLGWGIFTQPGREFLCKVVELSMFTVDFVLGHFILFAQLPILFIPYIDRWHSLLLFWLKPERQIRPQILSSKKKRRRRLIVQFYSFVLLLVLVFFVGLFILPFILDDVLHFDIGRYVPDIARQIIQPDNGPNLKKGLKAYKLMKKKNAVRS</sequence>
<dbReference type="EC" id="2.4.1.34" evidence="3"/>
<evidence type="ECO:0000259" key="13">
    <source>
        <dbReference type="SMART" id="SM01205"/>
    </source>
</evidence>
<evidence type="ECO:0000256" key="10">
    <source>
        <dbReference type="ARBA" id="ARBA00047777"/>
    </source>
</evidence>
<evidence type="ECO:0000256" key="4">
    <source>
        <dbReference type="ARBA" id="ARBA00022676"/>
    </source>
</evidence>
<organism evidence="14 15">
    <name type="scientific">Wickerhamomyces anomalus (strain ATCC 58044 / CBS 1984 / NCYC 433 / NRRL Y-366-8)</name>
    <name type="common">Yeast</name>
    <name type="synonym">Hansenula anomala</name>
    <dbReference type="NCBI Taxonomy" id="683960"/>
    <lineage>
        <taxon>Eukaryota</taxon>
        <taxon>Fungi</taxon>
        <taxon>Dikarya</taxon>
        <taxon>Ascomycota</taxon>
        <taxon>Saccharomycotina</taxon>
        <taxon>Saccharomycetes</taxon>
        <taxon>Phaffomycetales</taxon>
        <taxon>Wickerhamomycetaceae</taxon>
        <taxon>Wickerhamomyces</taxon>
    </lineage>
</organism>
<name>A0A1E3P6M0_WICAA</name>
<comment type="subcellular location">
    <subcellularLocation>
        <location evidence="1">Membrane</location>
        <topology evidence="1">Multi-pass membrane protein</topology>
    </subcellularLocation>
</comment>
<feature type="transmembrane region" description="Helical" evidence="12">
    <location>
        <begin position="333"/>
        <end position="357"/>
    </location>
</feature>
<feature type="transmembrane region" description="Helical" evidence="12">
    <location>
        <begin position="1362"/>
        <end position="1387"/>
    </location>
</feature>
<feature type="transmembrane region" description="Helical" evidence="12">
    <location>
        <begin position="369"/>
        <end position="393"/>
    </location>
</feature>
<evidence type="ECO:0000256" key="8">
    <source>
        <dbReference type="ARBA" id="ARBA00023136"/>
    </source>
</evidence>
<keyword evidence="7 12" id="KW-1133">Transmembrane helix</keyword>
<dbReference type="InterPro" id="IPR056261">
    <property type="entry name" value="FKS1-like_dom2"/>
</dbReference>
<accession>A0A1E3P6M0</accession>
<evidence type="ECO:0000256" key="2">
    <source>
        <dbReference type="ARBA" id="ARBA00009040"/>
    </source>
</evidence>
<evidence type="ECO:0000256" key="11">
    <source>
        <dbReference type="SAM" id="MobiDB-lite"/>
    </source>
</evidence>
<feature type="domain" description="1,3-beta-glucan synthase component FKS1-like" evidence="13">
    <location>
        <begin position="100"/>
        <end position="214"/>
    </location>
</feature>
<feature type="transmembrane region" description="Helical" evidence="12">
    <location>
        <begin position="1407"/>
        <end position="1434"/>
    </location>
</feature>
<feature type="transmembrane region" description="Helical" evidence="12">
    <location>
        <begin position="1598"/>
        <end position="1624"/>
    </location>
</feature>
<feature type="region of interest" description="Disordered" evidence="11">
    <location>
        <begin position="930"/>
        <end position="949"/>
    </location>
</feature>
<feature type="transmembrane region" description="Helical" evidence="12">
    <location>
        <begin position="1476"/>
        <end position="1498"/>
    </location>
</feature>
<dbReference type="OrthoDB" id="1880850at2759"/>
<feature type="transmembrane region" description="Helical" evidence="12">
    <location>
        <begin position="1163"/>
        <end position="1180"/>
    </location>
</feature>
<keyword evidence="8 12" id="KW-0472">Membrane</keyword>